<dbReference type="Proteomes" id="UP000077275">
    <property type="component" value="Unassembled WGS sequence"/>
</dbReference>
<dbReference type="InterPro" id="IPR014722">
    <property type="entry name" value="Rib_uL2_dom2"/>
</dbReference>
<dbReference type="InterPro" id="IPR008991">
    <property type="entry name" value="Translation_prot_SH3-like_sf"/>
</dbReference>
<proteinExistence type="inferred from homology"/>
<dbReference type="OrthoDB" id="371863at2157"/>
<evidence type="ECO:0000313" key="9">
    <source>
        <dbReference type="Proteomes" id="UP000077275"/>
    </source>
</evidence>
<protein>
    <recommendedName>
        <fullName evidence="4 5">Transcription elongation factor Spt5</fullName>
    </recommendedName>
</protein>
<keyword evidence="9" id="KW-1185">Reference proteome</keyword>
<dbReference type="GO" id="GO:0006354">
    <property type="term" value="P:DNA-templated transcription elongation"/>
    <property type="evidence" value="ECO:0007669"/>
    <property type="project" value="InterPro"/>
</dbReference>
<feature type="domain" description="NusG-like N-terminal" evidence="6">
    <location>
        <begin position="5"/>
        <end position="100"/>
    </location>
</feature>
<dbReference type="SMART" id="SM00738">
    <property type="entry name" value="NGN"/>
    <property type="match status" value="1"/>
</dbReference>
<dbReference type="Gene3D" id="3.30.70.940">
    <property type="entry name" value="NusG, N-terminal domain"/>
    <property type="match status" value="1"/>
</dbReference>
<dbReference type="Pfam" id="PF03439">
    <property type="entry name" value="Spt5-NGN"/>
    <property type="match status" value="1"/>
</dbReference>
<evidence type="ECO:0000256" key="3">
    <source>
        <dbReference type="ARBA" id="ARBA00023163"/>
    </source>
</evidence>
<gene>
    <name evidence="4" type="primary">spt5</name>
    <name evidence="8" type="ORF">MBCUT_13150</name>
</gene>
<accession>A0A166DP65</accession>
<dbReference type="InterPro" id="IPR005100">
    <property type="entry name" value="NGN-domain"/>
</dbReference>
<sequence>MEGSENSIYALKISAGQERNVARMLARKSKDSGVGVSAVLVPESLKGYILVESSTKIDMQNPAFKIPHLRGIVESKTKGKEDKEENTVTFEEVKKFLNPEPIISSIQKGSIVELISGPFKGERAKVVRIDESREEVVLELIEAAVPIPVTVKGDQIRIIQKEAD</sequence>
<dbReference type="GO" id="GO:0006355">
    <property type="term" value="P:regulation of DNA-templated transcription"/>
    <property type="evidence" value="ECO:0007669"/>
    <property type="project" value="UniProtKB-UniRule"/>
</dbReference>
<dbReference type="PATRIC" id="fig|47311.3.peg.1438"/>
<dbReference type="EMBL" id="LWMW01000108">
    <property type="protein sequence ID" value="KZX15811.1"/>
    <property type="molecule type" value="Genomic_DNA"/>
</dbReference>
<dbReference type="STRING" id="47311.MBCUT_13150"/>
<comment type="similarity">
    <text evidence="4">Belongs to the archaeal Spt5 family.</text>
</comment>
<comment type="subunit">
    <text evidence="4">Heterodimer composed of Spt4 and Spt5. Interacts with RNA polymerase (RNAP).</text>
</comment>
<comment type="caution">
    <text evidence="8">The sequence shown here is derived from an EMBL/GenBank/DDBJ whole genome shotgun (WGS) entry which is preliminary data.</text>
</comment>
<dbReference type="InterPro" id="IPR006645">
    <property type="entry name" value="NGN-like_dom"/>
</dbReference>
<evidence type="ECO:0000256" key="5">
    <source>
        <dbReference type="NCBIfam" id="TIGR00405"/>
    </source>
</evidence>
<dbReference type="SMART" id="SM00739">
    <property type="entry name" value="KOW"/>
    <property type="match status" value="1"/>
</dbReference>
<dbReference type="InterPro" id="IPR005824">
    <property type="entry name" value="KOW"/>
</dbReference>
<dbReference type="Gene3D" id="2.30.30.30">
    <property type="match status" value="1"/>
</dbReference>
<evidence type="ECO:0000313" key="8">
    <source>
        <dbReference type="EMBL" id="KZX15811.1"/>
    </source>
</evidence>
<comment type="function">
    <text evidence="4">Stimulates transcription elongation.</text>
</comment>
<comment type="similarity">
    <text evidence="1">Belongs to the SPT5 family.</text>
</comment>
<dbReference type="NCBIfam" id="TIGR00405">
    <property type="entry name" value="KOW_elon_Spt5"/>
    <property type="match status" value="1"/>
</dbReference>
<dbReference type="InterPro" id="IPR036735">
    <property type="entry name" value="NGN_dom_sf"/>
</dbReference>
<dbReference type="AlphaFoldDB" id="A0A166DP65"/>
<reference evidence="8 9" key="1">
    <citation type="submission" date="2016-04" db="EMBL/GenBank/DDBJ databases">
        <title>Genome sequence of Methanobrevibacter cuticularis DSM 11139.</title>
        <authorList>
            <person name="Poehlein A."/>
            <person name="Seedorf H."/>
            <person name="Daniel R."/>
        </authorList>
    </citation>
    <scope>NUCLEOTIDE SEQUENCE [LARGE SCALE GENOMIC DNA]</scope>
    <source>
        <strain evidence="8 9">DSM 11139</strain>
    </source>
</reference>
<evidence type="ECO:0000256" key="2">
    <source>
        <dbReference type="ARBA" id="ARBA00023015"/>
    </source>
</evidence>
<feature type="domain" description="KOW" evidence="7">
    <location>
        <begin position="105"/>
        <end position="132"/>
    </location>
</feature>
<evidence type="ECO:0000259" key="6">
    <source>
        <dbReference type="SMART" id="SM00738"/>
    </source>
</evidence>
<evidence type="ECO:0000256" key="1">
    <source>
        <dbReference type="ARBA" id="ARBA00006956"/>
    </source>
</evidence>
<dbReference type="InterPro" id="IPR011590">
    <property type="entry name" value="Spt5_arc"/>
</dbReference>
<dbReference type="CDD" id="cd09887">
    <property type="entry name" value="NGN_Arch"/>
    <property type="match status" value="1"/>
</dbReference>
<dbReference type="Pfam" id="PF00467">
    <property type="entry name" value="KOW"/>
    <property type="match status" value="1"/>
</dbReference>
<keyword evidence="3 4" id="KW-0804">Transcription</keyword>
<name>A0A166DP65_9EURY</name>
<dbReference type="SUPFAM" id="SSF50104">
    <property type="entry name" value="Translation proteins SH3-like domain"/>
    <property type="match status" value="1"/>
</dbReference>
<dbReference type="CDD" id="cd06091">
    <property type="entry name" value="KOW_NusG"/>
    <property type="match status" value="1"/>
</dbReference>
<evidence type="ECO:0000256" key="4">
    <source>
        <dbReference type="HAMAP-Rule" id="MF_00950"/>
    </source>
</evidence>
<keyword evidence="2 4" id="KW-0805">Transcription regulation</keyword>
<dbReference type="HAMAP" id="MF_00950">
    <property type="entry name" value="Spt5_arch"/>
    <property type="match status" value="1"/>
</dbReference>
<dbReference type="RefSeq" id="WP_067259890.1">
    <property type="nucleotide sequence ID" value="NZ_LWMW01000108.1"/>
</dbReference>
<dbReference type="GO" id="GO:0003746">
    <property type="term" value="F:translation elongation factor activity"/>
    <property type="evidence" value="ECO:0007669"/>
    <property type="project" value="InterPro"/>
</dbReference>
<organism evidence="8 9">
    <name type="scientific">Methanobrevibacter cuticularis</name>
    <dbReference type="NCBI Taxonomy" id="47311"/>
    <lineage>
        <taxon>Archaea</taxon>
        <taxon>Methanobacteriati</taxon>
        <taxon>Methanobacteriota</taxon>
        <taxon>Methanomada group</taxon>
        <taxon>Methanobacteria</taxon>
        <taxon>Methanobacteriales</taxon>
        <taxon>Methanobacteriaceae</taxon>
        <taxon>Methanobrevibacter</taxon>
    </lineage>
</organism>
<evidence type="ECO:0000259" key="7">
    <source>
        <dbReference type="SMART" id="SM00739"/>
    </source>
</evidence>